<feature type="region of interest" description="Disordered" evidence="1">
    <location>
        <begin position="111"/>
        <end position="138"/>
    </location>
</feature>
<name>A0A2P6TZW1_CHLSO</name>
<evidence type="ECO:0000313" key="2">
    <source>
        <dbReference type="EMBL" id="PRW59607.1"/>
    </source>
</evidence>
<evidence type="ECO:0000313" key="3">
    <source>
        <dbReference type="Proteomes" id="UP000239899"/>
    </source>
</evidence>
<feature type="compositionally biased region" description="Acidic residues" evidence="1">
    <location>
        <begin position="129"/>
        <end position="138"/>
    </location>
</feature>
<proteinExistence type="predicted"/>
<accession>A0A2P6TZW1</accession>
<evidence type="ECO:0000256" key="1">
    <source>
        <dbReference type="SAM" id="MobiDB-lite"/>
    </source>
</evidence>
<dbReference type="Proteomes" id="UP000239899">
    <property type="component" value="Unassembled WGS sequence"/>
</dbReference>
<gene>
    <name evidence="2" type="ORF">C2E21_1863</name>
</gene>
<protein>
    <submittedName>
        <fullName evidence="2">Disease resistance RPP13 3</fullName>
    </submittedName>
</protein>
<keyword evidence="3" id="KW-1185">Reference proteome</keyword>
<sequence>MIDFLRVYGMLLQGIEDLLGEGTPPYSEAISCKWDGLVEDRVRALEERHLRSVRDGNQDAQTEVVAYLICRARKELDRLSENEIECNNDTDYAGVAEEMLGLARGEGDEWIAADSDDSGSGSDGSSSESDGDEEEDEEGTVAFAALLLLSPQVYGTRLLRQDGNNTEHPKCPEGEAWDAVREECVVPPTPLISAAILAKVDGYPTCFEKESGIYDVSYAELWECDTGIWQPMVAGSDAQLTCSKACQLALSKVSQDCMEELVRWEEWWNSEGPGSFQPLPRIWKTAFELCGFL</sequence>
<dbReference type="AlphaFoldDB" id="A0A2P6TZW1"/>
<reference evidence="2 3" key="1">
    <citation type="journal article" date="2018" name="Plant J.">
        <title>Genome sequences of Chlorella sorokiniana UTEX 1602 and Micractinium conductrix SAG 241.80: implications to maltose excretion by a green alga.</title>
        <authorList>
            <person name="Arriola M.B."/>
            <person name="Velmurugan N."/>
            <person name="Zhang Y."/>
            <person name="Plunkett M.H."/>
            <person name="Hondzo H."/>
            <person name="Barney B.M."/>
        </authorList>
    </citation>
    <scope>NUCLEOTIDE SEQUENCE [LARGE SCALE GENOMIC DNA]</scope>
    <source>
        <strain evidence="3">UTEX 1602</strain>
    </source>
</reference>
<comment type="caution">
    <text evidence="2">The sequence shown here is derived from an EMBL/GenBank/DDBJ whole genome shotgun (WGS) entry which is preliminary data.</text>
</comment>
<dbReference type="OrthoDB" id="10382330at2759"/>
<feature type="compositionally biased region" description="Low complexity" evidence="1">
    <location>
        <begin position="118"/>
        <end position="128"/>
    </location>
</feature>
<organism evidence="2 3">
    <name type="scientific">Chlorella sorokiniana</name>
    <name type="common">Freshwater green alga</name>
    <dbReference type="NCBI Taxonomy" id="3076"/>
    <lineage>
        <taxon>Eukaryota</taxon>
        <taxon>Viridiplantae</taxon>
        <taxon>Chlorophyta</taxon>
        <taxon>core chlorophytes</taxon>
        <taxon>Trebouxiophyceae</taxon>
        <taxon>Chlorellales</taxon>
        <taxon>Chlorellaceae</taxon>
        <taxon>Chlorella clade</taxon>
        <taxon>Chlorella</taxon>
    </lineage>
</organism>
<dbReference type="EMBL" id="LHPG02000003">
    <property type="protein sequence ID" value="PRW59607.1"/>
    <property type="molecule type" value="Genomic_DNA"/>
</dbReference>